<accession>A0A4R1CFU7</accession>
<proteinExistence type="predicted"/>
<dbReference type="EMBL" id="SJZJ01000005">
    <property type="protein sequence ID" value="TCJ30194.1"/>
    <property type="molecule type" value="Genomic_DNA"/>
</dbReference>
<dbReference type="InterPro" id="IPR036689">
    <property type="entry name" value="ESAT-6-like_sf"/>
</dbReference>
<sequence>MAFTGMNIEAIRSVATQLTQQSDALNNVVSVVDGQIQTAEQNWHGADATAFADEWNSAHKAALQQAATAIGQMATDATNQAAAQESTSNA</sequence>
<name>A0A4R1CFU7_9ACTN</name>
<reference evidence="1 2" key="1">
    <citation type="submission" date="2019-03" db="EMBL/GenBank/DDBJ databases">
        <authorList>
            <person name="Kim M.K.M."/>
        </authorList>
    </citation>
    <scope>NUCLEOTIDE SEQUENCE [LARGE SCALE GENOMIC DNA]</scope>
    <source>
        <strain evidence="1 2">18JY15-6</strain>
    </source>
</reference>
<evidence type="ECO:0008006" key="3">
    <source>
        <dbReference type="Google" id="ProtNLM"/>
    </source>
</evidence>
<dbReference type="RefSeq" id="WP_131582017.1">
    <property type="nucleotide sequence ID" value="NZ_SJZJ01000005.1"/>
</dbReference>
<protein>
    <recommendedName>
        <fullName evidence="3">WXG100 family type VII secretion target</fullName>
    </recommendedName>
</protein>
<dbReference type="SUPFAM" id="SSF140453">
    <property type="entry name" value="EsxAB dimer-like"/>
    <property type="match status" value="1"/>
</dbReference>
<organism evidence="1 2">
    <name type="scientific">Nocardioides jejuensis</name>
    <dbReference type="NCBI Taxonomy" id="2502782"/>
    <lineage>
        <taxon>Bacteria</taxon>
        <taxon>Bacillati</taxon>
        <taxon>Actinomycetota</taxon>
        <taxon>Actinomycetes</taxon>
        <taxon>Propionibacteriales</taxon>
        <taxon>Nocardioidaceae</taxon>
        <taxon>Nocardioides</taxon>
    </lineage>
</organism>
<keyword evidence="2" id="KW-1185">Reference proteome</keyword>
<gene>
    <name evidence="1" type="ORF">EPD65_04735</name>
</gene>
<dbReference type="OrthoDB" id="5244663at2"/>
<evidence type="ECO:0000313" key="2">
    <source>
        <dbReference type="Proteomes" id="UP000295453"/>
    </source>
</evidence>
<dbReference type="Gene3D" id="1.10.287.1060">
    <property type="entry name" value="ESAT-6-like"/>
    <property type="match status" value="1"/>
</dbReference>
<dbReference type="Proteomes" id="UP000295453">
    <property type="component" value="Unassembled WGS sequence"/>
</dbReference>
<comment type="caution">
    <text evidence="1">The sequence shown here is derived from an EMBL/GenBank/DDBJ whole genome shotgun (WGS) entry which is preliminary data.</text>
</comment>
<evidence type="ECO:0000313" key="1">
    <source>
        <dbReference type="EMBL" id="TCJ30194.1"/>
    </source>
</evidence>
<dbReference type="AlphaFoldDB" id="A0A4R1CFU7"/>